<comment type="caution">
    <text evidence="3">The sequence shown here is derived from an EMBL/GenBank/DDBJ whole genome shotgun (WGS) entry which is preliminary data.</text>
</comment>
<dbReference type="Gene3D" id="3.30.420.10">
    <property type="entry name" value="Ribonuclease H-like superfamily/Ribonuclease H"/>
    <property type="match status" value="1"/>
</dbReference>
<dbReference type="InterPro" id="IPR012337">
    <property type="entry name" value="RNaseH-like_sf"/>
</dbReference>
<dbReference type="SUPFAM" id="SSF53098">
    <property type="entry name" value="Ribonuclease H-like"/>
    <property type="match status" value="1"/>
</dbReference>
<dbReference type="InterPro" id="IPR036397">
    <property type="entry name" value="RNaseH_sf"/>
</dbReference>
<name>A0A8H6NAF5_9PEZI</name>
<dbReference type="PROSITE" id="PS50879">
    <property type="entry name" value="RNASE_H_1"/>
    <property type="match status" value="1"/>
</dbReference>
<organism evidence="3 4">
    <name type="scientific">Colletotrichum plurivorum</name>
    <dbReference type="NCBI Taxonomy" id="2175906"/>
    <lineage>
        <taxon>Eukaryota</taxon>
        <taxon>Fungi</taxon>
        <taxon>Dikarya</taxon>
        <taxon>Ascomycota</taxon>
        <taxon>Pezizomycotina</taxon>
        <taxon>Sordariomycetes</taxon>
        <taxon>Hypocreomycetidae</taxon>
        <taxon>Glomerellales</taxon>
        <taxon>Glomerellaceae</taxon>
        <taxon>Colletotrichum</taxon>
        <taxon>Colletotrichum orchidearum species complex</taxon>
    </lineage>
</organism>
<evidence type="ECO:0000256" key="1">
    <source>
        <dbReference type="SAM" id="MobiDB-lite"/>
    </source>
</evidence>
<evidence type="ECO:0000259" key="2">
    <source>
        <dbReference type="PROSITE" id="PS50879"/>
    </source>
</evidence>
<feature type="compositionally biased region" description="Low complexity" evidence="1">
    <location>
        <begin position="289"/>
        <end position="355"/>
    </location>
</feature>
<keyword evidence="4" id="KW-1185">Reference proteome</keyword>
<dbReference type="Pfam" id="PF00075">
    <property type="entry name" value="RNase_H"/>
    <property type="match status" value="1"/>
</dbReference>
<sequence length="355" mass="38632">MAYHQSTPLFTTPAQPEFHYLDRETAPVLQSSSPLSRVTRFSNEEVGRVTRVISTPVAQCPPNRLHGDIAIYERSIAEPWCHGASYRPPDASNIRLFTDASFPNIEGPSTARQPAGCAIIYKAWAPSDYGGTFCQKWFQRVFQLHGSKDFQEAELHALALGLETGLLLSYLRPTTTGVLLHTDCKDAIRKLMASEHNYDKDPLVRRAVDASKELWARGIRVSVTWSPGHVDIEGNDNADSWAKHARKVSLFPLDHPTEAGEYEINSQWLLRDLFRRTTKRQPKRRESRSPSASSTSSSGASETSSTGTSSTSSSGSSRPASPGSSTSSSSEGESGATTSSSGSTTSADTSSSDSE</sequence>
<dbReference type="CDD" id="cd09276">
    <property type="entry name" value="Rnase_HI_RT_non_LTR"/>
    <property type="match status" value="1"/>
</dbReference>
<dbReference type="InterPro" id="IPR002156">
    <property type="entry name" value="RNaseH_domain"/>
</dbReference>
<gene>
    <name evidence="3" type="ORF">CPLU01_10222</name>
</gene>
<proteinExistence type="predicted"/>
<evidence type="ECO:0000313" key="4">
    <source>
        <dbReference type="Proteomes" id="UP000654918"/>
    </source>
</evidence>
<dbReference type="GO" id="GO:0003676">
    <property type="term" value="F:nucleic acid binding"/>
    <property type="evidence" value="ECO:0007669"/>
    <property type="project" value="InterPro"/>
</dbReference>
<dbReference type="EMBL" id="WIGO01000171">
    <property type="protein sequence ID" value="KAF6825573.1"/>
    <property type="molecule type" value="Genomic_DNA"/>
</dbReference>
<feature type="region of interest" description="Disordered" evidence="1">
    <location>
        <begin position="278"/>
        <end position="355"/>
    </location>
</feature>
<reference evidence="3" key="1">
    <citation type="journal article" date="2020" name="Phytopathology">
        <title>Genome Sequence Resources of Colletotrichum truncatum, C. plurivorum, C. musicola, and C. sojae: Four Species Pathogenic to Soybean (Glycine max).</title>
        <authorList>
            <person name="Rogerio F."/>
            <person name="Boufleur T.R."/>
            <person name="Ciampi-Guillardi M."/>
            <person name="Sukno S.A."/>
            <person name="Thon M.R."/>
            <person name="Massola Junior N.S."/>
            <person name="Baroncelli R."/>
        </authorList>
    </citation>
    <scope>NUCLEOTIDE SEQUENCE</scope>
    <source>
        <strain evidence="3">LFN00145</strain>
    </source>
</reference>
<protein>
    <recommendedName>
        <fullName evidence="2">RNase H type-1 domain-containing protein</fullName>
    </recommendedName>
</protein>
<dbReference type="Proteomes" id="UP000654918">
    <property type="component" value="Unassembled WGS sequence"/>
</dbReference>
<evidence type="ECO:0000313" key="3">
    <source>
        <dbReference type="EMBL" id="KAF6825573.1"/>
    </source>
</evidence>
<feature type="domain" description="RNase H type-1" evidence="2">
    <location>
        <begin position="114"/>
        <end position="247"/>
    </location>
</feature>
<dbReference type="AlphaFoldDB" id="A0A8H6NAF5"/>
<accession>A0A8H6NAF5</accession>
<dbReference type="GO" id="GO:0004523">
    <property type="term" value="F:RNA-DNA hybrid ribonuclease activity"/>
    <property type="evidence" value="ECO:0007669"/>
    <property type="project" value="InterPro"/>
</dbReference>